<dbReference type="GO" id="GO:0005948">
    <property type="term" value="C:acetolactate synthase complex"/>
    <property type="evidence" value="ECO:0007669"/>
    <property type="project" value="TreeGrafter"/>
</dbReference>
<evidence type="ECO:0000259" key="5">
    <source>
        <dbReference type="Pfam" id="PF02775"/>
    </source>
</evidence>
<dbReference type="AlphaFoldDB" id="A0A4R4ZQM5"/>
<evidence type="ECO:0000313" key="8">
    <source>
        <dbReference type="Proteomes" id="UP000295578"/>
    </source>
</evidence>
<dbReference type="EMBL" id="SMKY01000492">
    <property type="protein sequence ID" value="TDD61035.1"/>
    <property type="molecule type" value="Genomic_DNA"/>
</dbReference>
<dbReference type="PROSITE" id="PS00187">
    <property type="entry name" value="TPP_ENZYMES"/>
    <property type="match status" value="1"/>
</dbReference>
<dbReference type="Pfam" id="PF02775">
    <property type="entry name" value="TPP_enzyme_C"/>
    <property type="match status" value="1"/>
</dbReference>
<dbReference type="Proteomes" id="UP000295578">
    <property type="component" value="Unassembled WGS sequence"/>
</dbReference>
<dbReference type="GO" id="GO:0030976">
    <property type="term" value="F:thiamine pyrophosphate binding"/>
    <property type="evidence" value="ECO:0007669"/>
    <property type="project" value="InterPro"/>
</dbReference>
<dbReference type="SUPFAM" id="SSF52518">
    <property type="entry name" value="Thiamin diphosphate-binding fold (THDP-binding)"/>
    <property type="match status" value="2"/>
</dbReference>
<accession>A0A4R4ZQM5</accession>
<feature type="domain" description="Thiamine pyrophosphate enzyme N-terminal TPP-binding" evidence="6">
    <location>
        <begin position="10"/>
        <end position="122"/>
    </location>
</feature>
<keyword evidence="2 3" id="KW-0786">Thiamine pyrophosphate</keyword>
<dbReference type="GO" id="GO:0009097">
    <property type="term" value="P:isoleucine biosynthetic process"/>
    <property type="evidence" value="ECO:0007669"/>
    <property type="project" value="TreeGrafter"/>
</dbReference>
<organism evidence="7 8">
    <name type="scientific">Actinomadura darangshiensis</name>
    <dbReference type="NCBI Taxonomy" id="705336"/>
    <lineage>
        <taxon>Bacteria</taxon>
        <taxon>Bacillati</taxon>
        <taxon>Actinomycetota</taxon>
        <taxon>Actinomycetes</taxon>
        <taxon>Streptosporangiales</taxon>
        <taxon>Thermomonosporaceae</taxon>
        <taxon>Actinomadura</taxon>
    </lineage>
</organism>
<dbReference type="SUPFAM" id="SSF52467">
    <property type="entry name" value="DHS-like NAD/FAD-binding domain"/>
    <property type="match status" value="1"/>
</dbReference>
<dbReference type="InterPro" id="IPR011766">
    <property type="entry name" value="TPP_enzyme_TPP-bd"/>
</dbReference>
<evidence type="ECO:0000259" key="4">
    <source>
        <dbReference type="Pfam" id="PF00205"/>
    </source>
</evidence>
<dbReference type="InterPro" id="IPR029061">
    <property type="entry name" value="THDP-binding"/>
</dbReference>
<feature type="domain" description="Thiamine pyrophosphate enzyme central" evidence="4">
    <location>
        <begin position="195"/>
        <end position="325"/>
    </location>
</feature>
<sequence>MPDVCWEARMRVAEAVAGALAEHGVSCLFGVLGDGNLPILDVLVREHGADYVAAAREDGAVLMADGYARAGGRLGVATVTHGPALTNAVTALTEAARARTPMLLIAADTPPGDRRNPQAIDQEDVVRPTGAGVQRVHSAESAVADVVRAVRRAFTERRPIVLNVPTPLLGLEAGDGPGTFLADRTPLPPPRDEEVRRVAAALERAERPVIVAGRGAAEARDELVGLAERTGALLATTLKAKGFFSGEPYDVGVCGGFATGIGRRLIREADLLLAVGASLNSFTVDGGRMLAGNPVIVHNDVRPEAFGEWTPADLRVLGDAKALAAMLAETAVKKTGWRTDETARRLDEYAYETEYPDGSDDTGLDPHTVVAALERIVPRERTLVVEGGHAALSEPCRGLSVPDPSGFVFPVNFGSIGLGLASAIGAATARPDRVTLAVTGDGALMMNLAELDTAVRRGLRLVVVVMNDAAFGYEYHNMLHRGMDTGLSLIPRPDFAAVARAFGAAAVTVRTPGELDDLKGLIADPSGPVLVDARLTRAVRTRWFAEHENGLDPADPDFRPRYR</sequence>
<dbReference type="InterPro" id="IPR012000">
    <property type="entry name" value="Thiamin_PyroP_enz_cen_dom"/>
</dbReference>
<dbReference type="CDD" id="cd00568">
    <property type="entry name" value="TPP_enzymes"/>
    <property type="match status" value="1"/>
</dbReference>
<dbReference type="Pfam" id="PF00205">
    <property type="entry name" value="TPP_enzyme_M"/>
    <property type="match status" value="1"/>
</dbReference>
<dbReference type="Gene3D" id="3.40.50.970">
    <property type="match status" value="2"/>
</dbReference>
<dbReference type="GO" id="GO:0009099">
    <property type="term" value="P:L-valine biosynthetic process"/>
    <property type="evidence" value="ECO:0007669"/>
    <property type="project" value="TreeGrafter"/>
</dbReference>
<dbReference type="Gene3D" id="3.40.50.1220">
    <property type="entry name" value="TPP-binding domain"/>
    <property type="match status" value="1"/>
</dbReference>
<dbReference type="CDD" id="cd07035">
    <property type="entry name" value="TPP_PYR_POX_like"/>
    <property type="match status" value="1"/>
</dbReference>
<dbReference type="GO" id="GO:0000287">
    <property type="term" value="F:magnesium ion binding"/>
    <property type="evidence" value="ECO:0007669"/>
    <property type="project" value="InterPro"/>
</dbReference>
<evidence type="ECO:0000256" key="3">
    <source>
        <dbReference type="RuleBase" id="RU362132"/>
    </source>
</evidence>
<dbReference type="OrthoDB" id="3203527at2"/>
<dbReference type="Pfam" id="PF02776">
    <property type="entry name" value="TPP_enzyme_N"/>
    <property type="match status" value="1"/>
</dbReference>
<dbReference type="InterPro" id="IPR012001">
    <property type="entry name" value="Thiamin_PyroP_enz_TPP-bd_dom"/>
</dbReference>
<evidence type="ECO:0000259" key="6">
    <source>
        <dbReference type="Pfam" id="PF02776"/>
    </source>
</evidence>
<proteinExistence type="inferred from homology"/>
<dbReference type="InterPro" id="IPR045229">
    <property type="entry name" value="TPP_enz"/>
</dbReference>
<comment type="similarity">
    <text evidence="1 3">Belongs to the TPP enzyme family.</text>
</comment>
<keyword evidence="8" id="KW-1185">Reference proteome</keyword>
<feature type="domain" description="Thiamine pyrophosphate enzyme TPP-binding" evidence="5">
    <location>
        <begin position="400"/>
        <end position="532"/>
    </location>
</feature>
<evidence type="ECO:0000256" key="2">
    <source>
        <dbReference type="ARBA" id="ARBA00023052"/>
    </source>
</evidence>
<protein>
    <submittedName>
        <fullName evidence="7">Thiamine pyrophosphate-binding protein</fullName>
    </submittedName>
</protein>
<comment type="caution">
    <text evidence="7">The sequence shown here is derived from an EMBL/GenBank/DDBJ whole genome shotgun (WGS) entry which is preliminary data.</text>
</comment>
<evidence type="ECO:0000256" key="1">
    <source>
        <dbReference type="ARBA" id="ARBA00007812"/>
    </source>
</evidence>
<dbReference type="PANTHER" id="PTHR18968:SF167">
    <property type="entry name" value="ACETOLACTATE SYNTHASE LARGE SUBUNIT ILVB2-RELATED"/>
    <property type="match status" value="1"/>
</dbReference>
<evidence type="ECO:0000313" key="7">
    <source>
        <dbReference type="EMBL" id="TDD61035.1"/>
    </source>
</evidence>
<dbReference type="InterPro" id="IPR029035">
    <property type="entry name" value="DHS-like_NAD/FAD-binding_dom"/>
</dbReference>
<dbReference type="InterPro" id="IPR000399">
    <property type="entry name" value="TPP-bd_CS"/>
</dbReference>
<reference evidence="7 8" key="1">
    <citation type="submission" date="2019-03" db="EMBL/GenBank/DDBJ databases">
        <title>Draft genome sequences of novel Actinobacteria.</title>
        <authorList>
            <person name="Sahin N."/>
            <person name="Ay H."/>
            <person name="Saygin H."/>
        </authorList>
    </citation>
    <scope>NUCLEOTIDE SEQUENCE [LARGE SCALE GENOMIC DNA]</scope>
    <source>
        <strain evidence="7 8">DSM 45941</strain>
    </source>
</reference>
<gene>
    <name evidence="7" type="ORF">E1293_45250</name>
</gene>
<dbReference type="GO" id="GO:0003984">
    <property type="term" value="F:acetolactate synthase activity"/>
    <property type="evidence" value="ECO:0007669"/>
    <property type="project" value="TreeGrafter"/>
</dbReference>
<dbReference type="PANTHER" id="PTHR18968">
    <property type="entry name" value="THIAMINE PYROPHOSPHATE ENZYMES"/>
    <property type="match status" value="1"/>
</dbReference>
<name>A0A4R4ZQM5_9ACTN</name>
<dbReference type="GO" id="GO:0050660">
    <property type="term" value="F:flavin adenine dinucleotide binding"/>
    <property type="evidence" value="ECO:0007669"/>
    <property type="project" value="TreeGrafter"/>
</dbReference>